<evidence type="ECO:0000313" key="3">
    <source>
        <dbReference type="EMBL" id="KKS45762.1"/>
    </source>
</evidence>
<name>A0A0G0ZAK0_9BACT</name>
<protein>
    <submittedName>
        <fullName evidence="3">Short-chain dehydrogenase/reductase SDR</fullName>
    </submittedName>
</protein>
<sequence>MNSKAYKMFSVEGKVIIITGGAGFLGMQYAKALFDAGAKVVLWDKSEPNFSGKNNFYNVIDITDENAVQKATQIVASNFGKIDVLINNAAMNPAVGSNEAKQMFTPYDKYSLDSWEKELKVNLTGMLICIQAVAPIMKKQRSGIIVNIASEFANFAADNRIYLEKESEEEKCKSIGYIVAKHGVIGLTRTFAGDLGKYGIRVNAFSPGGMPRPEIPEEFRKKYSDLNMLGRMAEVGEYNGAILFLCSEASSFMTGEQIVMNAGRNAWR</sequence>
<dbReference type="EMBL" id="LCDE01000014">
    <property type="protein sequence ID" value="KKS45762.1"/>
    <property type="molecule type" value="Genomic_DNA"/>
</dbReference>
<dbReference type="SUPFAM" id="SSF51735">
    <property type="entry name" value="NAD(P)-binding Rossmann-fold domains"/>
    <property type="match status" value="1"/>
</dbReference>
<dbReference type="PRINTS" id="PR00081">
    <property type="entry name" value="GDHRDH"/>
</dbReference>
<proteinExistence type="inferred from homology"/>
<organism evidence="3 4">
    <name type="scientific">Candidatus Azambacteria bacterium GW2011_GWA1_42_19</name>
    <dbReference type="NCBI Taxonomy" id="1618609"/>
    <lineage>
        <taxon>Bacteria</taxon>
        <taxon>Candidatus Azamiibacteriota</taxon>
    </lineage>
</organism>
<evidence type="ECO:0000256" key="2">
    <source>
        <dbReference type="ARBA" id="ARBA00023002"/>
    </source>
</evidence>
<gene>
    <name evidence="3" type="ORF">UV10_C0014G0002</name>
</gene>
<evidence type="ECO:0000256" key="1">
    <source>
        <dbReference type="ARBA" id="ARBA00006484"/>
    </source>
</evidence>
<dbReference type="PRINTS" id="PR00080">
    <property type="entry name" value="SDRFAMILY"/>
</dbReference>
<dbReference type="AlphaFoldDB" id="A0A0G0ZAK0"/>
<dbReference type="GO" id="GO:0016616">
    <property type="term" value="F:oxidoreductase activity, acting on the CH-OH group of donors, NAD or NADP as acceptor"/>
    <property type="evidence" value="ECO:0007669"/>
    <property type="project" value="TreeGrafter"/>
</dbReference>
<accession>A0A0G0ZAK0</accession>
<dbReference type="InterPro" id="IPR036291">
    <property type="entry name" value="NAD(P)-bd_dom_sf"/>
</dbReference>
<evidence type="ECO:0000313" key="4">
    <source>
        <dbReference type="Proteomes" id="UP000034951"/>
    </source>
</evidence>
<keyword evidence="2" id="KW-0560">Oxidoreductase</keyword>
<comment type="caution">
    <text evidence="3">The sequence shown here is derived from an EMBL/GenBank/DDBJ whole genome shotgun (WGS) entry which is preliminary data.</text>
</comment>
<dbReference type="Pfam" id="PF13561">
    <property type="entry name" value="adh_short_C2"/>
    <property type="match status" value="1"/>
</dbReference>
<comment type="similarity">
    <text evidence="1">Belongs to the short-chain dehydrogenases/reductases (SDR) family.</text>
</comment>
<dbReference type="Proteomes" id="UP000034951">
    <property type="component" value="Unassembled WGS sequence"/>
</dbReference>
<dbReference type="Gene3D" id="3.40.50.720">
    <property type="entry name" value="NAD(P)-binding Rossmann-like Domain"/>
    <property type="match status" value="1"/>
</dbReference>
<dbReference type="PANTHER" id="PTHR42760">
    <property type="entry name" value="SHORT-CHAIN DEHYDROGENASES/REDUCTASES FAMILY MEMBER"/>
    <property type="match status" value="1"/>
</dbReference>
<reference evidence="3 4" key="1">
    <citation type="journal article" date="2015" name="Nature">
        <title>rRNA introns, odd ribosomes, and small enigmatic genomes across a large radiation of phyla.</title>
        <authorList>
            <person name="Brown C.T."/>
            <person name="Hug L.A."/>
            <person name="Thomas B.C."/>
            <person name="Sharon I."/>
            <person name="Castelle C.J."/>
            <person name="Singh A."/>
            <person name="Wilkins M.J."/>
            <person name="Williams K.H."/>
            <person name="Banfield J.F."/>
        </authorList>
    </citation>
    <scope>NUCLEOTIDE SEQUENCE [LARGE SCALE GENOMIC DNA]</scope>
</reference>
<dbReference type="InterPro" id="IPR002347">
    <property type="entry name" value="SDR_fam"/>
</dbReference>
<dbReference type="PANTHER" id="PTHR42760:SF133">
    <property type="entry name" value="3-OXOACYL-[ACYL-CARRIER-PROTEIN] REDUCTASE"/>
    <property type="match status" value="1"/>
</dbReference>